<feature type="region of interest" description="Disordered" evidence="7">
    <location>
        <begin position="52"/>
        <end position="121"/>
    </location>
</feature>
<feature type="transmembrane region" description="Helical" evidence="8">
    <location>
        <begin position="164"/>
        <end position="185"/>
    </location>
</feature>
<protein>
    <recommendedName>
        <fullName evidence="12">Metal cation transporter, ZIP family</fullName>
    </recommendedName>
</protein>
<organism evidence="10 11">
    <name type="scientific">Ancylostoma ceylanicum</name>
    <dbReference type="NCBI Taxonomy" id="53326"/>
    <lineage>
        <taxon>Eukaryota</taxon>
        <taxon>Metazoa</taxon>
        <taxon>Ecdysozoa</taxon>
        <taxon>Nematoda</taxon>
        <taxon>Chromadorea</taxon>
        <taxon>Rhabditida</taxon>
        <taxon>Rhabditina</taxon>
        <taxon>Rhabditomorpha</taxon>
        <taxon>Strongyloidea</taxon>
        <taxon>Ancylostomatidae</taxon>
        <taxon>Ancylostomatinae</taxon>
        <taxon>Ancylostoma</taxon>
    </lineage>
</organism>
<name>A0A016WZR2_9BILA</name>
<evidence type="ECO:0008006" key="12">
    <source>
        <dbReference type="Google" id="ProtNLM"/>
    </source>
</evidence>
<feature type="compositionally biased region" description="Basic and acidic residues" evidence="7">
    <location>
        <begin position="76"/>
        <end position="113"/>
    </location>
</feature>
<keyword evidence="9" id="KW-0732">Signal</keyword>
<evidence type="ECO:0000256" key="1">
    <source>
        <dbReference type="ARBA" id="ARBA00004141"/>
    </source>
</evidence>
<feature type="transmembrane region" description="Helical" evidence="8">
    <location>
        <begin position="130"/>
        <end position="152"/>
    </location>
</feature>
<keyword evidence="4 8" id="KW-1133">Transmembrane helix</keyword>
<feature type="compositionally biased region" description="Basic and acidic residues" evidence="7">
    <location>
        <begin position="202"/>
        <end position="212"/>
    </location>
</feature>
<reference evidence="11" key="1">
    <citation type="journal article" date="2015" name="Nat. Genet.">
        <title>The genome and transcriptome of the zoonotic hookworm Ancylostoma ceylanicum identify infection-specific gene families.</title>
        <authorList>
            <person name="Schwarz E.M."/>
            <person name="Hu Y."/>
            <person name="Antoshechkin I."/>
            <person name="Miller M.M."/>
            <person name="Sternberg P.W."/>
            <person name="Aroian R.V."/>
        </authorList>
    </citation>
    <scope>NUCLEOTIDE SEQUENCE</scope>
    <source>
        <strain evidence="11">HY135</strain>
    </source>
</reference>
<dbReference type="EMBL" id="JARK01000037">
    <property type="protein sequence ID" value="EYC45150.1"/>
    <property type="molecule type" value="Genomic_DNA"/>
</dbReference>
<dbReference type="Pfam" id="PF02535">
    <property type="entry name" value="Zip"/>
    <property type="match status" value="1"/>
</dbReference>
<evidence type="ECO:0000256" key="7">
    <source>
        <dbReference type="SAM" id="MobiDB-lite"/>
    </source>
</evidence>
<sequence>MTRAVTVTLFVVFLTYAYAHSHDHAHAHDHAHSHEPAHAKYGREINEKAAKEAELGEDSAAHGHSHGAGGCPHAHSHGEAHGHSHEDVHGHEHEASHGHSHDHHEHGTKDAHGHSHHNVYTQRGGVNPHLWSYAIGATLVISAFPCFLLYFIPIQDNSPSNEKWLKVLLAFGSGGLLGDAFLHLIPHAMPADSGSHSHSHSHSHEGGHGHSHGDMHVGGWVLAGIIAFLMVEKVVRIIRGEDGHGHSHGHAHTDHKKVSENRKKEERLTNDRCGDSQVRRLRQKNIRLYLRTKRLI</sequence>
<accession>A0A016WZR2</accession>
<evidence type="ECO:0000256" key="9">
    <source>
        <dbReference type="SAM" id="SignalP"/>
    </source>
</evidence>
<dbReference type="OrthoDB" id="200954at2759"/>
<evidence type="ECO:0000256" key="4">
    <source>
        <dbReference type="ARBA" id="ARBA00022989"/>
    </source>
</evidence>
<keyword evidence="3 8" id="KW-0812">Transmembrane</keyword>
<keyword evidence="2" id="KW-0813">Transport</keyword>
<gene>
    <name evidence="10" type="primary">Acey_s0437.g1456</name>
    <name evidence="10" type="ORF">Y032_0437g1456</name>
</gene>
<dbReference type="Proteomes" id="UP000024635">
    <property type="component" value="Unassembled WGS sequence"/>
</dbReference>
<feature type="compositionally biased region" description="Basic and acidic residues" evidence="7">
    <location>
        <begin position="256"/>
        <end position="272"/>
    </location>
</feature>
<evidence type="ECO:0000313" key="11">
    <source>
        <dbReference type="Proteomes" id="UP000024635"/>
    </source>
</evidence>
<feature type="chain" id="PRO_5001492209" description="Metal cation transporter, ZIP family" evidence="9">
    <location>
        <begin position="20"/>
        <end position="296"/>
    </location>
</feature>
<dbReference type="GO" id="GO:0016020">
    <property type="term" value="C:membrane"/>
    <property type="evidence" value="ECO:0007669"/>
    <property type="project" value="UniProtKB-SubCell"/>
</dbReference>
<feature type="compositionally biased region" description="Basic residues" evidence="7">
    <location>
        <begin position="246"/>
        <end position="255"/>
    </location>
</feature>
<feature type="region of interest" description="Disordered" evidence="7">
    <location>
        <begin position="190"/>
        <end position="212"/>
    </location>
</feature>
<proteinExistence type="inferred from homology"/>
<evidence type="ECO:0000256" key="6">
    <source>
        <dbReference type="ARBA" id="ARBA00038485"/>
    </source>
</evidence>
<comment type="similarity">
    <text evidence="6">Belongs to the ZIP transporter (TC 2.A.5) family. KE4/Catsup subfamily.</text>
</comment>
<feature type="region of interest" description="Disordered" evidence="7">
    <location>
        <begin position="241"/>
        <end position="272"/>
    </location>
</feature>
<dbReference type="GO" id="GO:0006882">
    <property type="term" value="P:intracellular zinc ion homeostasis"/>
    <property type="evidence" value="ECO:0007669"/>
    <property type="project" value="TreeGrafter"/>
</dbReference>
<dbReference type="PANTHER" id="PTHR16950:SF25">
    <property type="entry name" value="ZINC TRANSPORTER SLC39A7"/>
    <property type="match status" value="1"/>
</dbReference>
<keyword evidence="5 8" id="KW-0472">Membrane</keyword>
<evidence type="ECO:0000256" key="8">
    <source>
        <dbReference type="SAM" id="Phobius"/>
    </source>
</evidence>
<dbReference type="STRING" id="53326.A0A016WZR2"/>
<dbReference type="GO" id="GO:0005385">
    <property type="term" value="F:zinc ion transmembrane transporter activity"/>
    <property type="evidence" value="ECO:0007669"/>
    <property type="project" value="TreeGrafter"/>
</dbReference>
<dbReference type="PANTHER" id="PTHR16950">
    <property type="entry name" value="ZINC TRANSPORTER SLC39A7 HISTIDINE-RICH MEMBRANE PROTEIN KE4"/>
    <property type="match status" value="1"/>
</dbReference>
<comment type="caution">
    <text evidence="10">The sequence shown here is derived from an EMBL/GenBank/DDBJ whole genome shotgun (WGS) entry which is preliminary data.</text>
</comment>
<evidence type="ECO:0000256" key="2">
    <source>
        <dbReference type="ARBA" id="ARBA00022448"/>
    </source>
</evidence>
<evidence type="ECO:0000256" key="5">
    <source>
        <dbReference type="ARBA" id="ARBA00023136"/>
    </source>
</evidence>
<dbReference type="InterPro" id="IPR003689">
    <property type="entry name" value="ZIP"/>
</dbReference>
<dbReference type="AlphaFoldDB" id="A0A016WZR2"/>
<comment type="subcellular location">
    <subcellularLocation>
        <location evidence="1">Membrane</location>
        <topology evidence="1">Multi-pass membrane protein</topology>
    </subcellularLocation>
</comment>
<evidence type="ECO:0000256" key="3">
    <source>
        <dbReference type="ARBA" id="ARBA00022692"/>
    </source>
</evidence>
<keyword evidence="11" id="KW-1185">Reference proteome</keyword>
<evidence type="ECO:0000313" key="10">
    <source>
        <dbReference type="EMBL" id="EYC45150.1"/>
    </source>
</evidence>
<feature type="signal peptide" evidence="9">
    <location>
        <begin position="1"/>
        <end position="19"/>
    </location>
</feature>
<feature type="transmembrane region" description="Helical" evidence="8">
    <location>
        <begin position="217"/>
        <end position="235"/>
    </location>
</feature>